<dbReference type="AlphaFoldDB" id="A0AAV8WJG2"/>
<feature type="chain" id="PRO_5043809992" evidence="6">
    <location>
        <begin position="23"/>
        <end position="142"/>
    </location>
</feature>
<evidence type="ECO:0000256" key="4">
    <source>
        <dbReference type="ARBA" id="ARBA00022815"/>
    </source>
</evidence>
<proteinExistence type="inferred from homology"/>
<comment type="subcellular location">
    <subcellularLocation>
        <location evidence="1">Secreted</location>
    </subcellularLocation>
</comment>
<dbReference type="InterPro" id="IPR002544">
    <property type="entry name" value="FMRFamid-related_peptide-like"/>
</dbReference>
<keyword evidence="8" id="KW-1185">Reference proteome</keyword>
<evidence type="ECO:0000313" key="7">
    <source>
        <dbReference type="EMBL" id="KAJ8926458.1"/>
    </source>
</evidence>
<protein>
    <submittedName>
        <fullName evidence="7">Uncharacterized protein</fullName>
    </submittedName>
</protein>
<keyword evidence="5" id="KW-0527">Neuropeptide</keyword>
<sequence>MGPPMMILFPIIAFLLVQSSLAFLEDSYPENTDTYNSYPEDPLDIDNDIEVHRRSNHFLRFGRNNGKYDHNDASYDDYEDFARPTRSGKIEKNDHFIRFGRGKQQDFLRFGRDPPQRVVRDKGIYLRFGKNRFNLVQFLHVV</sequence>
<keyword evidence="4" id="KW-0027">Amidation</keyword>
<keyword evidence="6" id="KW-0732">Signal</keyword>
<dbReference type="GO" id="GO:0005576">
    <property type="term" value="C:extracellular region"/>
    <property type="evidence" value="ECO:0007669"/>
    <property type="project" value="UniProtKB-SubCell"/>
</dbReference>
<evidence type="ECO:0000256" key="1">
    <source>
        <dbReference type="ARBA" id="ARBA00004613"/>
    </source>
</evidence>
<organism evidence="7 8">
    <name type="scientific">Rhamnusium bicolor</name>
    <dbReference type="NCBI Taxonomy" id="1586634"/>
    <lineage>
        <taxon>Eukaryota</taxon>
        <taxon>Metazoa</taxon>
        <taxon>Ecdysozoa</taxon>
        <taxon>Arthropoda</taxon>
        <taxon>Hexapoda</taxon>
        <taxon>Insecta</taxon>
        <taxon>Pterygota</taxon>
        <taxon>Neoptera</taxon>
        <taxon>Endopterygota</taxon>
        <taxon>Coleoptera</taxon>
        <taxon>Polyphaga</taxon>
        <taxon>Cucujiformia</taxon>
        <taxon>Chrysomeloidea</taxon>
        <taxon>Cerambycidae</taxon>
        <taxon>Lepturinae</taxon>
        <taxon>Rhagiini</taxon>
        <taxon>Rhamnusium</taxon>
    </lineage>
</organism>
<comment type="caution">
    <text evidence="7">The sequence shown here is derived from an EMBL/GenBank/DDBJ whole genome shotgun (WGS) entry which is preliminary data.</text>
</comment>
<dbReference type="Proteomes" id="UP001162156">
    <property type="component" value="Unassembled WGS sequence"/>
</dbReference>
<gene>
    <name evidence="7" type="ORF">NQ314_021247</name>
</gene>
<dbReference type="GO" id="GO:0007218">
    <property type="term" value="P:neuropeptide signaling pathway"/>
    <property type="evidence" value="ECO:0007669"/>
    <property type="project" value="UniProtKB-KW"/>
</dbReference>
<evidence type="ECO:0000256" key="2">
    <source>
        <dbReference type="ARBA" id="ARBA00006356"/>
    </source>
</evidence>
<evidence type="ECO:0000313" key="8">
    <source>
        <dbReference type="Proteomes" id="UP001162156"/>
    </source>
</evidence>
<evidence type="ECO:0000256" key="5">
    <source>
        <dbReference type="ARBA" id="ARBA00023320"/>
    </source>
</evidence>
<evidence type="ECO:0000256" key="3">
    <source>
        <dbReference type="ARBA" id="ARBA00022525"/>
    </source>
</evidence>
<dbReference type="EMBL" id="JANEYF010005896">
    <property type="protein sequence ID" value="KAJ8926458.1"/>
    <property type="molecule type" value="Genomic_DNA"/>
</dbReference>
<feature type="signal peptide" evidence="6">
    <location>
        <begin position="1"/>
        <end position="22"/>
    </location>
</feature>
<comment type="similarity">
    <text evidence="2">Belongs to the FARP (FMRFamide related peptide) family.</text>
</comment>
<keyword evidence="3" id="KW-0964">Secreted</keyword>
<accession>A0AAV8WJG2</accession>
<evidence type="ECO:0000256" key="6">
    <source>
        <dbReference type="SAM" id="SignalP"/>
    </source>
</evidence>
<reference evidence="7" key="1">
    <citation type="journal article" date="2023" name="Insect Mol. Biol.">
        <title>Genome sequencing provides insights into the evolution of gene families encoding plant cell wall-degrading enzymes in longhorned beetles.</title>
        <authorList>
            <person name="Shin N.R."/>
            <person name="Okamura Y."/>
            <person name="Kirsch R."/>
            <person name="Pauchet Y."/>
        </authorList>
    </citation>
    <scope>NUCLEOTIDE SEQUENCE</scope>
    <source>
        <strain evidence="7">RBIC_L_NR</strain>
    </source>
</reference>
<name>A0AAV8WJG2_9CUCU</name>
<dbReference type="Pfam" id="PF01581">
    <property type="entry name" value="FARP"/>
    <property type="match status" value="2"/>
</dbReference>